<feature type="domain" description="DAGKc" evidence="13">
    <location>
        <begin position="1"/>
        <end position="130"/>
    </location>
</feature>
<keyword evidence="5" id="KW-0479">Metal-binding</keyword>
<sequence>MKKMLFIYNPKSGQGQIRSRLSGILEKLSAGGYDITVYPTKENMDACRTVRQRAEEFDIIVCSGGDGTLNEVVTGLMQEGVTRCVGYIPAGSTNDFANSLGIPKQMDKAAQLIVEGTPFSCDIGKFNEDYFVYVAAFGMFTDVSYQTKQEMKNLFGHAAYVLEGMKRLGNWKSVHLEVESTEYTGSGEFILGLIANSNSVGGFKGLTGKDIEVNDGLFEVLLVHTPANLMEWQEAITTVLLQNKSSKLVERFKTQRLLIRSEEPVSWTRDGENGGEWTQVYVENLHQKLNIMVDASPSQEVREISVN</sequence>
<dbReference type="PROSITE" id="PS50146">
    <property type="entry name" value="DAGK"/>
    <property type="match status" value="1"/>
</dbReference>
<keyword evidence="12" id="KW-1208">Phospholipid metabolism</keyword>
<evidence type="ECO:0000259" key="13">
    <source>
        <dbReference type="PROSITE" id="PS50146"/>
    </source>
</evidence>
<evidence type="ECO:0000313" key="14">
    <source>
        <dbReference type="EMBL" id="HIR12896.1"/>
    </source>
</evidence>
<proteinExistence type="inferred from homology"/>
<dbReference type="SMART" id="SM00046">
    <property type="entry name" value="DAGKc"/>
    <property type="match status" value="1"/>
</dbReference>
<dbReference type="NCBIfam" id="TIGR00147">
    <property type="entry name" value="YegS/Rv2252/BmrU family lipid kinase"/>
    <property type="match status" value="1"/>
</dbReference>
<accession>A0A9D1AAF9</accession>
<comment type="cofactor">
    <cofactor evidence="1">
        <name>Mg(2+)</name>
        <dbReference type="ChEBI" id="CHEBI:18420"/>
    </cofactor>
</comment>
<evidence type="ECO:0000256" key="11">
    <source>
        <dbReference type="ARBA" id="ARBA00023209"/>
    </source>
</evidence>
<keyword evidence="7 14" id="KW-0418">Kinase</keyword>
<dbReference type="InterPro" id="IPR050187">
    <property type="entry name" value="Lipid_Phosphate_FormReg"/>
</dbReference>
<dbReference type="Pfam" id="PF19279">
    <property type="entry name" value="YegS_C"/>
    <property type="match status" value="1"/>
</dbReference>
<dbReference type="GO" id="GO:0005524">
    <property type="term" value="F:ATP binding"/>
    <property type="evidence" value="ECO:0007669"/>
    <property type="project" value="UniProtKB-KW"/>
</dbReference>
<dbReference type="GO" id="GO:0005886">
    <property type="term" value="C:plasma membrane"/>
    <property type="evidence" value="ECO:0007669"/>
    <property type="project" value="TreeGrafter"/>
</dbReference>
<dbReference type="PANTHER" id="PTHR12358">
    <property type="entry name" value="SPHINGOSINE KINASE"/>
    <property type="match status" value="1"/>
</dbReference>
<dbReference type="SUPFAM" id="SSF111331">
    <property type="entry name" value="NAD kinase/diacylglycerol kinase-like"/>
    <property type="match status" value="1"/>
</dbReference>
<dbReference type="GO" id="GO:0004143">
    <property type="term" value="F:ATP-dependent diacylglycerol kinase activity"/>
    <property type="evidence" value="ECO:0007669"/>
    <property type="project" value="TreeGrafter"/>
</dbReference>
<evidence type="ECO:0000256" key="5">
    <source>
        <dbReference type="ARBA" id="ARBA00022723"/>
    </source>
</evidence>
<keyword evidence="6" id="KW-0547">Nucleotide-binding</keyword>
<dbReference type="Proteomes" id="UP000886757">
    <property type="component" value="Unassembled WGS sequence"/>
</dbReference>
<evidence type="ECO:0000256" key="4">
    <source>
        <dbReference type="ARBA" id="ARBA00022679"/>
    </source>
</evidence>
<comment type="caution">
    <text evidence="14">The sequence shown here is derived from an EMBL/GenBank/DDBJ whole genome shotgun (WGS) entry which is preliminary data.</text>
</comment>
<dbReference type="Gene3D" id="3.40.50.10330">
    <property type="entry name" value="Probable inorganic polyphosphate/atp-NAD kinase, domain 1"/>
    <property type="match status" value="1"/>
</dbReference>
<comment type="similarity">
    <text evidence="2">Belongs to the diacylglycerol/lipid kinase family.</text>
</comment>
<dbReference type="AlphaFoldDB" id="A0A9D1AAF9"/>
<dbReference type="InterPro" id="IPR001206">
    <property type="entry name" value="Diacylglycerol_kinase_cat_dom"/>
</dbReference>
<dbReference type="InterPro" id="IPR045540">
    <property type="entry name" value="YegS/DAGK_C"/>
</dbReference>
<dbReference type="Gene3D" id="2.60.200.40">
    <property type="match status" value="1"/>
</dbReference>
<gene>
    <name evidence="14" type="ORF">IAB31_03105</name>
</gene>
<evidence type="ECO:0000256" key="12">
    <source>
        <dbReference type="ARBA" id="ARBA00023264"/>
    </source>
</evidence>
<evidence type="ECO:0000256" key="1">
    <source>
        <dbReference type="ARBA" id="ARBA00001946"/>
    </source>
</evidence>
<keyword evidence="8" id="KW-0067">ATP-binding</keyword>
<keyword evidence="9" id="KW-0460">Magnesium</keyword>
<dbReference type="PANTHER" id="PTHR12358:SF106">
    <property type="entry name" value="LIPID KINASE YEGS"/>
    <property type="match status" value="1"/>
</dbReference>
<dbReference type="EMBL" id="DVGK01000040">
    <property type="protein sequence ID" value="HIR12896.1"/>
    <property type="molecule type" value="Genomic_DNA"/>
</dbReference>
<dbReference type="GO" id="GO:0046872">
    <property type="term" value="F:metal ion binding"/>
    <property type="evidence" value="ECO:0007669"/>
    <property type="project" value="UniProtKB-KW"/>
</dbReference>
<evidence type="ECO:0000256" key="6">
    <source>
        <dbReference type="ARBA" id="ARBA00022741"/>
    </source>
</evidence>
<evidence type="ECO:0000313" key="15">
    <source>
        <dbReference type="Proteomes" id="UP000886757"/>
    </source>
</evidence>
<keyword evidence="4" id="KW-0808">Transferase</keyword>
<reference evidence="14" key="2">
    <citation type="journal article" date="2021" name="PeerJ">
        <title>Extensive microbial diversity within the chicken gut microbiome revealed by metagenomics and culture.</title>
        <authorList>
            <person name="Gilroy R."/>
            <person name="Ravi A."/>
            <person name="Getino M."/>
            <person name="Pursley I."/>
            <person name="Horton D.L."/>
            <person name="Alikhan N.F."/>
            <person name="Baker D."/>
            <person name="Gharbi K."/>
            <person name="Hall N."/>
            <person name="Watson M."/>
            <person name="Adriaenssens E.M."/>
            <person name="Foster-Nyarko E."/>
            <person name="Jarju S."/>
            <person name="Secka A."/>
            <person name="Antonio M."/>
            <person name="Oren A."/>
            <person name="Chaudhuri R.R."/>
            <person name="La Ragione R."/>
            <person name="Hildebrand F."/>
            <person name="Pallen M.J."/>
        </authorList>
    </citation>
    <scope>NUCLEOTIDE SEQUENCE</scope>
    <source>
        <strain evidence="14">ChiSjej4B22-8148</strain>
    </source>
</reference>
<keyword evidence="10" id="KW-0443">Lipid metabolism</keyword>
<protein>
    <submittedName>
        <fullName evidence="14">YegS/Rv2252/BmrU family lipid kinase</fullName>
    </submittedName>
</protein>
<name>A0A9D1AAF9_9FIRM</name>
<evidence type="ECO:0000256" key="7">
    <source>
        <dbReference type="ARBA" id="ARBA00022777"/>
    </source>
</evidence>
<organism evidence="14 15">
    <name type="scientific">Candidatus Choladousia intestinavium</name>
    <dbReference type="NCBI Taxonomy" id="2840727"/>
    <lineage>
        <taxon>Bacteria</taxon>
        <taxon>Bacillati</taxon>
        <taxon>Bacillota</taxon>
        <taxon>Clostridia</taxon>
        <taxon>Lachnospirales</taxon>
        <taxon>Lachnospiraceae</taxon>
        <taxon>Lachnospiraceae incertae sedis</taxon>
        <taxon>Candidatus Choladousia</taxon>
    </lineage>
</organism>
<keyword evidence="3" id="KW-0444">Lipid biosynthesis</keyword>
<evidence type="ECO:0000256" key="9">
    <source>
        <dbReference type="ARBA" id="ARBA00022842"/>
    </source>
</evidence>
<reference evidence="14" key="1">
    <citation type="submission" date="2020-10" db="EMBL/GenBank/DDBJ databases">
        <authorList>
            <person name="Gilroy R."/>
        </authorList>
    </citation>
    <scope>NUCLEOTIDE SEQUENCE</scope>
    <source>
        <strain evidence="14">ChiSjej4B22-8148</strain>
    </source>
</reference>
<evidence type="ECO:0000256" key="8">
    <source>
        <dbReference type="ARBA" id="ARBA00022840"/>
    </source>
</evidence>
<dbReference type="InterPro" id="IPR016064">
    <property type="entry name" value="NAD/diacylglycerol_kinase_sf"/>
</dbReference>
<evidence type="ECO:0000256" key="10">
    <source>
        <dbReference type="ARBA" id="ARBA00023098"/>
    </source>
</evidence>
<evidence type="ECO:0000256" key="2">
    <source>
        <dbReference type="ARBA" id="ARBA00005983"/>
    </source>
</evidence>
<dbReference type="GO" id="GO:0008654">
    <property type="term" value="P:phospholipid biosynthetic process"/>
    <property type="evidence" value="ECO:0007669"/>
    <property type="project" value="UniProtKB-KW"/>
</dbReference>
<evidence type="ECO:0000256" key="3">
    <source>
        <dbReference type="ARBA" id="ARBA00022516"/>
    </source>
</evidence>
<dbReference type="Pfam" id="PF00781">
    <property type="entry name" value="DAGK_cat"/>
    <property type="match status" value="1"/>
</dbReference>
<dbReference type="InterPro" id="IPR005218">
    <property type="entry name" value="Diacylglycerol/lipid_kinase"/>
</dbReference>
<keyword evidence="11" id="KW-0594">Phospholipid biosynthesis</keyword>
<dbReference type="InterPro" id="IPR017438">
    <property type="entry name" value="ATP-NAD_kinase_N"/>
</dbReference>